<name>A0A218XED9_PUNGR</name>
<proteinExistence type="predicted"/>
<accession>A0A218XED9</accession>
<dbReference type="Proteomes" id="UP000197138">
    <property type="component" value="Unassembled WGS sequence"/>
</dbReference>
<sequence>MGILIEPETTYHRTGKEVAISGGLDPYLMELKKMEELTIEKHIAVALEELTHYTFPTTRKPWGMTQPP</sequence>
<evidence type="ECO:0000313" key="2">
    <source>
        <dbReference type="Proteomes" id="UP000197138"/>
    </source>
</evidence>
<comment type="caution">
    <text evidence="1">The sequence shown here is derived from an EMBL/GenBank/DDBJ whole genome shotgun (WGS) entry which is preliminary data.</text>
</comment>
<organism evidence="1 2">
    <name type="scientific">Punica granatum</name>
    <name type="common">Pomegranate</name>
    <dbReference type="NCBI Taxonomy" id="22663"/>
    <lineage>
        <taxon>Eukaryota</taxon>
        <taxon>Viridiplantae</taxon>
        <taxon>Streptophyta</taxon>
        <taxon>Embryophyta</taxon>
        <taxon>Tracheophyta</taxon>
        <taxon>Spermatophyta</taxon>
        <taxon>Magnoliopsida</taxon>
        <taxon>eudicotyledons</taxon>
        <taxon>Gunneridae</taxon>
        <taxon>Pentapetalae</taxon>
        <taxon>rosids</taxon>
        <taxon>malvids</taxon>
        <taxon>Myrtales</taxon>
        <taxon>Lythraceae</taxon>
        <taxon>Punica</taxon>
    </lineage>
</organism>
<reference evidence="2" key="1">
    <citation type="journal article" date="2017" name="Plant J.">
        <title>The pomegranate (Punica granatum L.) genome and the genomics of punicalagin biosynthesis.</title>
        <authorList>
            <person name="Qin G."/>
            <person name="Xu C."/>
            <person name="Ming R."/>
            <person name="Tang H."/>
            <person name="Guyot R."/>
            <person name="Kramer E.M."/>
            <person name="Hu Y."/>
            <person name="Yi X."/>
            <person name="Qi Y."/>
            <person name="Xu X."/>
            <person name="Gao Z."/>
            <person name="Pan H."/>
            <person name="Jian J."/>
            <person name="Tian Y."/>
            <person name="Yue Z."/>
            <person name="Xu Y."/>
        </authorList>
    </citation>
    <scope>NUCLEOTIDE SEQUENCE [LARGE SCALE GENOMIC DNA]</scope>
    <source>
        <strain evidence="2">cv. Dabenzi</strain>
    </source>
</reference>
<gene>
    <name evidence="1" type="ORF">CDL15_Pgr012784</name>
</gene>
<dbReference type="AlphaFoldDB" id="A0A218XED9"/>
<evidence type="ECO:0000313" key="1">
    <source>
        <dbReference type="EMBL" id="OWM83303.1"/>
    </source>
</evidence>
<dbReference type="EMBL" id="MTKT01001932">
    <property type="protein sequence ID" value="OWM83303.1"/>
    <property type="molecule type" value="Genomic_DNA"/>
</dbReference>
<protein>
    <submittedName>
        <fullName evidence="1">Uncharacterized protein</fullName>
    </submittedName>
</protein>